<dbReference type="Proteomes" id="UP000603865">
    <property type="component" value="Unassembled WGS sequence"/>
</dbReference>
<dbReference type="InterPro" id="IPR011008">
    <property type="entry name" value="Dimeric_a/b-barrel"/>
</dbReference>
<dbReference type="EMBL" id="BMQL01000014">
    <property type="protein sequence ID" value="GGR12165.1"/>
    <property type="molecule type" value="Genomic_DNA"/>
</dbReference>
<name>A0A918CA59_9DEIO</name>
<evidence type="ECO:0000259" key="1">
    <source>
        <dbReference type="Pfam" id="PF01037"/>
    </source>
</evidence>
<feature type="domain" description="Transcription regulator AsnC/Lrp ligand binding" evidence="1">
    <location>
        <begin position="29"/>
        <end position="99"/>
    </location>
</feature>
<sequence>MPQSIERLGADSRARGQACHNQSMLTAIVLVQAQRDRVPETAAALAQVQHVKEVYSVTGEWDIVAILRLPDYTHLDDVVTGHLRPLQGIVKTQTMLAFRAYSPDLLDQGFGVGLKEE</sequence>
<organism evidence="2 3">
    <name type="scientific">Deinococcus ruber</name>
    <dbReference type="NCBI Taxonomy" id="1848197"/>
    <lineage>
        <taxon>Bacteria</taxon>
        <taxon>Thermotogati</taxon>
        <taxon>Deinococcota</taxon>
        <taxon>Deinococci</taxon>
        <taxon>Deinococcales</taxon>
        <taxon>Deinococcaceae</taxon>
        <taxon>Deinococcus</taxon>
    </lineage>
</organism>
<protein>
    <submittedName>
        <fullName evidence="2">AsnC family transcriptional regulator</fullName>
    </submittedName>
</protein>
<proteinExistence type="predicted"/>
<evidence type="ECO:0000313" key="2">
    <source>
        <dbReference type="EMBL" id="GGR12165.1"/>
    </source>
</evidence>
<accession>A0A918CA59</accession>
<dbReference type="Pfam" id="PF01037">
    <property type="entry name" value="AsnC_trans_reg"/>
    <property type="match status" value="1"/>
</dbReference>
<reference evidence="2" key="2">
    <citation type="submission" date="2020-09" db="EMBL/GenBank/DDBJ databases">
        <authorList>
            <person name="Sun Q."/>
            <person name="Ohkuma M."/>
        </authorList>
    </citation>
    <scope>NUCLEOTIDE SEQUENCE</scope>
    <source>
        <strain evidence="2">JCM 31311</strain>
    </source>
</reference>
<dbReference type="AlphaFoldDB" id="A0A918CA59"/>
<dbReference type="SUPFAM" id="SSF54909">
    <property type="entry name" value="Dimeric alpha+beta barrel"/>
    <property type="match status" value="1"/>
</dbReference>
<evidence type="ECO:0000313" key="3">
    <source>
        <dbReference type="Proteomes" id="UP000603865"/>
    </source>
</evidence>
<dbReference type="Gene3D" id="3.30.70.920">
    <property type="match status" value="1"/>
</dbReference>
<gene>
    <name evidence="2" type="ORF">GCM10008957_26280</name>
</gene>
<keyword evidence="3" id="KW-1185">Reference proteome</keyword>
<comment type="caution">
    <text evidence="2">The sequence shown here is derived from an EMBL/GenBank/DDBJ whole genome shotgun (WGS) entry which is preliminary data.</text>
</comment>
<reference evidence="2" key="1">
    <citation type="journal article" date="2014" name="Int. J. Syst. Evol. Microbiol.">
        <title>Complete genome sequence of Corynebacterium casei LMG S-19264T (=DSM 44701T), isolated from a smear-ripened cheese.</title>
        <authorList>
            <consortium name="US DOE Joint Genome Institute (JGI-PGF)"/>
            <person name="Walter F."/>
            <person name="Albersmeier A."/>
            <person name="Kalinowski J."/>
            <person name="Ruckert C."/>
        </authorList>
    </citation>
    <scope>NUCLEOTIDE SEQUENCE</scope>
    <source>
        <strain evidence="2">JCM 31311</strain>
    </source>
</reference>
<dbReference type="InterPro" id="IPR019887">
    <property type="entry name" value="Tscrpt_reg_AsnC/Lrp_C"/>
</dbReference>